<accession>A0A7D9I5A7</accession>
<feature type="region of interest" description="Disordered" evidence="6">
    <location>
        <begin position="272"/>
        <end position="332"/>
    </location>
</feature>
<feature type="transmembrane region" description="Helical" evidence="7">
    <location>
        <begin position="342"/>
        <end position="375"/>
    </location>
</feature>
<evidence type="ECO:0000256" key="6">
    <source>
        <dbReference type="SAM" id="MobiDB-lite"/>
    </source>
</evidence>
<sequence length="855" mass="95455">MSKTPVRQLTEYFSTPLSAVLQGSEKDVNLQSAFYNVAAFLFISVGLGAAVAAYFVLEAFIKPLLWAVLCGAFLYPFKKTLSTFVCTWLRSLSDCNTPLVMGVALLPFQILNEVSAIVGFFIFDHIWELISLTLTSFGLYLLYLYQPFYEIFMIINGMGMFVYQALDYFSNPVWVWSLVVSYGIIVIFFWTPSYSPIIKIMAYPIWSVLILHLASIAGDFRVPLFLFLFILGIVGVLAEFIKTYKGHKVKRDGSRLLRSLSVATAVALNNQSVESEDDTTEGNSKSEVEGEKTGKPQETPVHHVESIDGETKKRERPRLVKRKPVTTDKVNDKPGNMKASNIFFLALFWAIGLVCIVKNVWILELLTIPFVIYLVKKMLAWIGTDNAVHEHLERAQLKLKLWAKERKDVLAPAPVRGIMRTVLLGDKKMVLWIEQFADKLISICMILCLILGTIVFSAVMAVQVQRESMHMVQVTGDLVNDAINQYPELFKHWFPENKDFHDILQNAVDQVYLHGRDWLANKVQDLGGSKDSSNSQLKKEILELTDRLYHSWKEESNTSLPHSSNTTSSSSNTTIEKRKVPFGLSLRGIYNWITVKQKIDMSTVFNVVKENIGILLSVLESVWLIFKSNMNLAFNIVTVLLSLVFSSGTYLLNAGFSTIVFLTALFYLLSFSRSQYLPVYWVSTLSGSEATLFGEAIYTAIRGVFGASVKMAAFYGLYTWLTHTLFGVKIVFIPSAIAAVTGVVPFVASYWAAVPAVLELWLIEDSEIQALLLTICHILPTYVVDTVIYSEIKGGGHPYLTGLAVAGGIYCLGLEGAIVGPIVLCCLVAAFNVHGIIMRGSETLHTCNSSVMAAF</sequence>
<feature type="transmembrane region" description="Helical" evidence="7">
    <location>
        <begin position="222"/>
        <end position="241"/>
    </location>
</feature>
<evidence type="ECO:0000313" key="8">
    <source>
        <dbReference type="EMBL" id="CAB4000706.1"/>
    </source>
</evidence>
<feature type="transmembrane region" description="Helical" evidence="7">
    <location>
        <begin position="197"/>
        <end position="216"/>
    </location>
</feature>
<keyword evidence="9" id="KW-1185">Reference proteome</keyword>
<evidence type="ECO:0000313" key="9">
    <source>
        <dbReference type="Proteomes" id="UP001152795"/>
    </source>
</evidence>
<evidence type="ECO:0000256" key="7">
    <source>
        <dbReference type="SAM" id="Phobius"/>
    </source>
</evidence>
<dbReference type="EMBL" id="CACRXK020003901">
    <property type="protein sequence ID" value="CAB4000706.1"/>
    <property type="molecule type" value="Genomic_DNA"/>
</dbReference>
<evidence type="ECO:0000256" key="4">
    <source>
        <dbReference type="ARBA" id="ARBA00022989"/>
    </source>
</evidence>
<dbReference type="OrthoDB" id="5970161at2759"/>
<dbReference type="Proteomes" id="UP001152795">
    <property type="component" value="Unassembled WGS sequence"/>
</dbReference>
<keyword evidence="4 7" id="KW-1133">Transmembrane helix</keyword>
<evidence type="ECO:0000256" key="1">
    <source>
        <dbReference type="ARBA" id="ARBA00004141"/>
    </source>
</evidence>
<organism evidence="8 9">
    <name type="scientific">Paramuricea clavata</name>
    <name type="common">Red gorgonian</name>
    <name type="synonym">Violescent sea-whip</name>
    <dbReference type="NCBI Taxonomy" id="317549"/>
    <lineage>
        <taxon>Eukaryota</taxon>
        <taxon>Metazoa</taxon>
        <taxon>Cnidaria</taxon>
        <taxon>Anthozoa</taxon>
        <taxon>Octocorallia</taxon>
        <taxon>Malacalcyonacea</taxon>
        <taxon>Plexauridae</taxon>
        <taxon>Paramuricea</taxon>
    </lineage>
</organism>
<comment type="caution">
    <text evidence="8">The sequence shown here is derived from an EMBL/GenBank/DDBJ whole genome shotgun (WGS) entry which is preliminary data.</text>
</comment>
<feature type="transmembrane region" description="Helical" evidence="7">
    <location>
        <begin position="60"/>
        <end position="77"/>
    </location>
</feature>
<comment type="similarity">
    <text evidence="2">Belongs to the autoinducer-2 exporter (AI-2E) (TC 2.A.86) family.</text>
</comment>
<feature type="transmembrane region" description="Helical" evidence="7">
    <location>
        <begin position="696"/>
        <end position="718"/>
    </location>
</feature>
<feature type="transmembrane region" description="Helical" evidence="7">
    <location>
        <begin position="33"/>
        <end position="54"/>
    </location>
</feature>
<feature type="compositionally biased region" description="Basic and acidic residues" evidence="6">
    <location>
        <begin position="284"/>
        <end position="313"/>
    </location>
</feature>
<name>A0A7D9I5A7_PARCT</name>
<keyword evidence="3 7" id="KW-0812">Transmembrane</keyword>
<dbReference type="PANTHER" id="PTHR21716:SF4">
    <property type="entry name" value="TRANSMEMBRANE PROTEIN 245"/>
    <property type="match status" value="1"/>
</dbReference>
<dbReference type="PANTHER" id="PTHR21716">
    <property type="entry name" value="TRANSMEMBRANE PROTEIN"/>
    <property type="match status" value="1"/>
</dbReference>
<feature type="transmembrane region" description="Helical" evidence="7">
    <location>
        <begin position="632"/>
        <end position="652"/>
    </location>
</feature>
<feature type="transmembrane region" description="Helical" evidence="7">
    <location>
        <begin position="98"/>
        <end position="120"/>
    </location>
</feature>
<evidence type="ECO:0000256" key="5">
    <source>
        <dbReference type="ARBA" id="ARBA00023136"/>
    </source>
</evidence>
<evidence type="ECO:0000256" key="3">
    <source>
        <dbReference type="ARBA" id="ARBA00022692"/>
    </source>
</evidence>
<reference evidence="8" key="1">
    <citation type="submission" date="2020-04" db="EMBL/GenBank/DDBJ databases">
        <authorList>
            <person name="Alioto T."/>
            <person name="Alioto T."/>
            <person name="Gomez Garrido J."/>
        </authorList>
    </citation>
    <scope>NUCLEOTIDE SEQUENCE</scope>
    <source>
        <strain evidence="8">A484AB</strain>
    </source>
</reference>
<feature type="transmembrane region" description="Helical" evidence="7">
    <location>
        <begin position="607"/>
        <end position="626"/>
    </location>
</feature>
<proteinExistence type="inferred from homology"/>
<feature type="transmembrane region" description="Helical" evidence="7">
    <location>
        <begin position="807"/>
        <end position="831"/>
    </location>
</feature>
<feature type="transmembrane region" description="Helical" evidence="7">
    <location>
        <begin position="730"/>
        <end position="752"/>
    </location>
</feature>
<protein>
    <submittedName>
        <fullName evidence="8">Uncharacterized protein</fullName>
    </submittedName>
</protein>
<evidence type="ECO:0000256" key="2">
    <source>
        <dbReference type="ARBA" id="ARBA00009773"/>
    </source>
</evidence>
<feature type="compositionally biased region" description="Basic residues" evidence="6">
    <location>
        <begin position="314"/>
        <end position="324"/>
    </location>
</feature>
<dbReference type="GO" id="GO:0016020">
    <property type="term" value="C:membrane"/>
    <property type="evidence" value="ECO:0007669"/>
    <property type="project" value="UniProtKB-SubCell"/>
</dbReference>
<keyword evidence="5 7" id="KW-0472">Membrane</keyword>
<feature type="transmembrane region" description="Helical" evidence="7">
    <location>
        <begin position="440"/>
        <end position="462"/>
    </location>
</feature>
<feature type="transmembrane region" description="Helical" evidence="7">
    <location>
        <begin position="172"/>
        <end position="190"/>
    </location>
</feature>
<feature type="transmembrane region" description="Helical" evidence="7">
    <location>
        <begin position="659"/>
        <end position="676"/>
    </location>
</feature>
<gene>
    <name evidence="8" type="ORF">PACLA_8A060312</name>
</gene>
<comment type="subcellular location">
    <subcellularLocation>
        <location evidence="1">Membrane</location>
        <topology evidence="1">Multi-pass membrane protein</topology>
    </subcellularLocation>
</comment>
<dbReference type="InterPro" id="IPR002549">
    <property type="entry name" value="AI-2E-like"/>
</dbReference>
<dbReference type="AlphaFoldDB" id="A0A7D9I5A7"/>